<name>A0A841FPI2_9ACTN</name>
<protein>
    <submittedName>
        <fullName evidence="2">CubicO group peptidase (Beta-lactamase class C family)</fullName>
    </submittedName>
</protein>
<dbReference type="AlphaFoldDB" id="A0A841FPI2"/>
<proteinExistence type="predicted"/>
<dbReference type="InterPro" id="IPR001466">
    <property type="entry name" value="Beta-lactam-related"/>
</dbReference>
<dbReference type="RefSeq" id="WP_184788023.1">
    <property type="nucleotide sequence ID" value="NZ_BONT01000007.1"/>
</dbReference>
<dbReference type="PANTHER" id="PTHR46825:SF9">
    <property type="entry name" value="BETA-LACTAMASE-RELATED DOMAIN-CONTAINING PROTEIN"/>
    <property type="match status" value="1"/>
</dbReference>
<comment type="caution">
    <text evidence="2">The sequence shown here is derived from an EMBL/GenBank/DDBJ whole genome shotgun (WGS) entry which is preliminary data.</text>
</comment>
<dbReference type="Proteomes" id="UP000548476">
    <property type="component" value="Unassembled WGS sequence"/>
</dbReference>
<dbReference type="SUPFAM" id="SSF56601">
    <property type="entry name" value="beta-lactamase/transpeptidase-like"/>
    <property type="match status" value="1"/>
</dbReference>
<feature type="domain" description="Beta-lactamase-related" evidence="1">
    <location>
        <begin position="8"/>
        <end position="303"/>
    </location>
</feature>
<keyword evidence="3" id="KW-1185">Reference proteome</keyword>
<dbReference type="EMBL" id="JACHGT010000006">
    <property type="protein sequence ID" value="MBB6035157.1"/>
    <property type="molecule type" value="Genomic_DNA"/>
</dbReference>
<organism evidence="2 3">
    <name type="scientific">Phytomonospora endophytica</name>
    <dbReference type="NCBI Taxonomy" id="714109"/>
    <lineage>
        <taxon>Bacteria</taxon>
        <taxon>Bacillati</taxon>
        <taxon>Actinomycetota</taxon>
        <taxon>Actinomycetes</taxon>
        <taxon>Micromonosporales</taxon>
        <taxon>Micromonosporaceae</taxon>
        <taxon>Phytomonospora</taxon>
    </lineage>
</organism>
<dbReference type="Gene3D" id="3.40.710.10">
    <property type="entry name" value="DD-peptidase/beta-lactamase superfamily"/>
    <property type="match status" value="1"/>
</dbReference>
<evidence type="ECO:0000313" key="3">
    <source>
        <dbReference type="Proteomes" id="UP000548476"/>
    </source>
</evidence>
<accession>A0A841FPI2</accession>
<evidence type="ECO:0000313" key="2">
    <source>
        <dbReference type="EMBL" id="MBB6035157.1"/>
    </source>
</evidence>
<reference evidence="2 3" key="1">
    <citation type="submission" date="2020-08" db="EMBL/GenBank/DDBJ databases">
        <title>Genomic Encyclopedia of Type Strains, Phase IV (KMG-IV): sequencing the most valuable type-strain genomes for metagenomic binning, comparative biology and taxonomic classification.</title>
        <authorList>
            <person name="Goeker M."/>
        </authorList>
    </citation>
    <scope>NUCLEOTIDE SEQUENCE [LARGE SCALE GENOMIC DNA]</scope>
    <source>
        <strain evidence="2 3">YIM 65646</strain>
    </source>
</reference>
<dbReference type="Pfam" id="PF00144">
    <property type="entry name" value="Beta-lactamase"/>
    <property type="match status" value="1"/>
</dbReference>
<dbReference type="InterPro" id="IPR050491">
    <property type="entry name" value="AmpC-like"/>
</dbReference>
<dbReference type="InterPro" id="IPR012338">
    <property type="entry name" value="Beta-lactam/transpept-like"/>
</dbReference>
<gene>
    <name evidence="2" type="ORF">HNR73_003014</name>
</gene>
<sequence>MLDGITRVAEKALTAHDGASVSVAVAHDGEVVFAGAWGAADIASKRPATTGTAYLSASVTKPVTATAVCAAADAGLLSLDDPIEKHLGLALPAHRFTPPTIRQTLQHRAGFGTHFDFAYDGAEVASLADTLAHYGRPYREPDTAFGYSNLGYGLLDAVLRNTTGREPADYVRDTVFTPLGMSTAHIGPSYVGESASRYTADGRRYPDYDTTHRGASLLWTSASDLVRFGLGAPTLLAPETAAAMFDPRPYNPDQGYGLGWFIGTGEPRLLSHSGSMGGVATMLVVVPARRLAVAVLTNRSGAKVRTALLDHVLTELVPGFTRALLPPGTTPERPSPLPRGIWTGVIETSGPALPITVTVGERDVEVNVDGVAARTSAIASGDWDLDVTVPVRLAAPGVGPWSPDLMLALRAAPDGVLTGAASAFPEDDKAGWLGDGLSHHVRLLPGGR</sequence>
<dbReference type="PANTHER" id="PTHR46825">
    <property type="entry name" value="D-ALANYL-D-ALANINE-CARBOXYPEPTIDASE/ENDOPEPTIDASE AMPH"/>
    <property type="match status" value="1"/>
</dbReference>
<evidence type="ECO:0000259" key="1">
    <source>
        <dbReference type="Pfam" id="PF00144"/>
    </source>
</evidence>